<proteinExistence type="predicted"/>
<name>A0A7X2D2Z0_9PROT</name>
<keyword evidence="4" id="KW-1185">Reference proteome</keyword>
<dbReference type="Proteomes" id="UP000434582">
    <property type="component" value="Unassembled WGS sequence"/>
</dbReference>
<comment type="caution">
    <text evidence="3">The sequence shown here is derived from an EMBL/GenBank/DDBJ whole genome shotgun (WGS) entry which is preliminary data.</text>
</comment>
<dbReference type="InterPro" id="IPR018247">
    <property type="entry name" value="EF_Hand_1_Ca_BS"/>
</dbReference>
<dbReference type="Gene3D" id="1.10.238.10">
    <property type="entry name" value="EF-hand"/>
    <property type="match status" value="1"/>
</dbReference>
<reference evidence="3 4" key="1">
    <citation type="submission" date="2019-10" db="EMBL/GenBank/DDBJ databases">
        <title>Draft whole-genome sequence of the purple nonsulfur photosynthetic bacterium Roseospira navarrensis DSM 15114.</title>
        <authorList>
            <person name="Kyndt J.A."/>
            <person name="Meyer T.E."/>
        </authorList>
    </citation>
    <scope>NUCLEOTIDE SEQUENCE [LARGE SCALE GENOMIC DNA]</scope>
    <source>
        <strain evidence="3 4">DSM 15114</strain>
    </source>
</reference>
<accession>A0A7X2D2Z0</accession>
<sequence>MLVEAILGTLYDRSAVTETARTVLAQRFQAADADGSGGLSRAEFADMRANGPGPEGPGGARLTEDEAFAQLDANADDALSLPELQSGPPRALSGLVSPEMMSALLTAQEDAPAPAAPIVTALSAGRYDPDAGAFDAGSTAGLLNSGRRLGDEDESGPLRTLADTTAGVRDDIGPPTGPGG</sequence>
<dbReference type="EMBL" id="WIVE01000015">
    <property type="protein sequence ID" value="MQX36231.1"/>
    <property type="molecule type" value="Genomic_DNA"/>
</dbReference>
<organism evidence="3 4">
    <name type="scientific">Roseospira navarrensis</name>
    <dbReference type="NCBI Taxonomy" id="140058"/>
    <lineage>
        <taxon>Bacteria</taxon>
        <taxon>Pseudomonadati</taxon>
        <taxon>Pseudomonadota</taxon>
        <taxon>Alphaproteobacteria</taxon>
        <taxon>Rhodospirillales</taxon>
        <taxon>Rhodospirillaceae</taxon>
        <taxon>Roseospira</taxon>
    </lineage>
</organism>
<dbReference type="RefSeq" id="WP_153342521.1">
    <property type="nucleotide sequence ID" value="NZ_WIVE01000015.1"/>
</dbReference>
<feature type="region of interest" description="Disordered" evidence="1">
    <location>
        <begin position="134"/>
        <end position="180"/>
    </location>
</feature>
<gene>
    <name evidence="3" type="ORF">GHC57_06835</name>
</gene>
<dbReference type="GO" id="GO:0005509">
    <property type="term" value="F:calcium ion binding"/>
    <property type="evidence" value="ECO:0007669"/>
    <property type="project" value="InterPro"/>
</dbReference>
<dbReference type="PROSITE" id="PS50222">
    <property type="entry name" value="EF_HAND_2"/>
    <property type="match status" value="1"/>
</dbReference>
<evidence type="ECO:0000259" key="2">
    <source>
        <dbReference type="PROSITE" id="PS50222"/>
    </source>
</evidence>
<protein>
    <recommendedName>
        <fullName evidence="2">EF-hand domain-containing protein</fullName>
    </recommendedName>
</protein>
<dbReference type="SUPFAM" id="SSF47473">
    <property type="entry name" value="EF-hand"/>
    <property type="match status" value="1"/>
</dbReference>
<dbReference type="PROSITE" id="PS00018">
    <property type="entry name" value="EF_HAND_1"/>
    <property type="match status" value="1"/>
</dbReference>
<evidence type="ECO:0000313" key="4">
    <source>
        <dbReference type="Proteomes" id="UP000434582"/>
    </source>
</evidence>
<dbReference type="InterPro" id="IPR011992">
    <property type="entry name" value="EF-hand-dom_pair"/>
</dbReference>
<dbReference type="Pfam" id="PF13202">
    <property type="entry name" value="EF-hand_5"/>
    <property type="match status" value="1"/>
</dbReference>
<dbReference type="AlphaFoldDB" id="A0A7X2D2Z0"/>
<dbReference type="InterPro" id="IPR002048">
    <property type="entry name" value="EF_hand_dom"/>
</dbReference>
<evidence type="ECO:0000313" key="3">
    <source>
        <dbReference type="EMBL" id="MQX36231.1"/>
    </source>
</evidence>
<evidence type="ECO:0000256" key="1">
    <source>
        <dbReference type="SAM" id="MobiDB-lite"/>
    </source>
</evidence>
<feature type="domain" description="EF-hand" evidence="2">
    <location>
        <begin position="19"/>
        <end position="54"/>
    </location>
</feature>
<dbReference type="OrthoDB" id="7866090at2"/>